<name>A0A9Q8SLX1_9PEZI</name>
<keyword evidence="3" id="KW-1185">Reference proteome</keyword>
<proteinExistence type="predicted"/>
<evidence type="ECO:0000313" key="2">
    <source>
        <dbReference type="EMBL" id="UQC79819.1"/>
    </source>
</evidence>
<evidence type="ECO:0000256" key="1">
    <source>
        <dbReference type="SAM" id="MobiDB-lite"/>
    </source>
</evidence>
<dbReference type="AlphaFoldDB" id="A0A9Q8SLX1"/>
<feature type="region of interest" description="Disordered" evidence="1">
    <location>
        <begin position="343"/>
        <end position="365"/>
    </location>
</feature>
<dbReference type="GeneID" id="73339317"/>
<dbReference type="RefSeq" id="XP_049141450.1">
    <property type="nucleotide sequence ID" value="XM_049284307.1"/>
</dbReference>
<dbReference type="Proteomes" id="UP000830671">
    <property type="component" value="Chromosome 3"/>
</dbReference>
<protein>
    <submittedName>
        <fullName evidence="2">Uncharacterized protein</fullName>
    </submittedName>
</protein>
<organism evidence="2 3">
    <name type="scientific">Colletotrichum lupini</name>
    <dbReference type="NCBI Taxonomy" id="145971"/>
    <lineage>
        <taxon>Eukaryota</taxon>
        <taxon>Fungi</taxon>
        <taxon>Dikarya</taxon>
        <taxon>Ascomycota</taxon>
        <taxon>Pezizomycotina</taxon>
        <taxon>Sordariomycetes</taxon>
        <taxon>Hypocreomycetidae</taxon>
        <taxon>Glomerellales</taxon>
        <taxon>Glomerellaceae</taxon>
        <taxon>Colletotrichum</taxon>
        <taxon>Colletotrichum acutatum species complex</taxon>
    </lineage>
</organism>
<accession>A0A9Q8SLX1</accession>
<dbReference type="KEGG" id="clup:CLUP02_05299"/>
<dbReference type="EMBL" id="CP019475">
    <property type="protein sequence ID" value="UQC79819.1"/>
    <property type="molecule type" value="Genomic_DNA"/>
</dbReference>
<sequence>MHLNASIKFLAGAGSARMQSAGATNTFVSQTTAVMLVAKYEPSMKVDDAIVGRNRRRTNSVYWKRLIYREDLSSAAIDKQYISQFSSETAFIVDDMPLQSRDDSTQINVFSLGNDTRLMAETRLFEVYLYRQQQQTECNRSPKSFQYSLPETTWKSIDDHAPEGSRFRVYRVNHSATVPPGSTSAEIRQGMPGLCPITQPLQHPYINLQLHISVGASPHQSIECRNRSSRSMFHPVTGQMSAADSGFHGVQTAIRLRFRDMTRIPSTHNLALPLILLSYYTDSGCQIPSTNTIDHGDASASCPRFAIFVCADLIYVPVIVAQGPTGLEMWWADMLTGAKRNRRSLGHLQNARPRKPQSGLDRRKASPQCCDENWFVQYRHPRNAACELQLTWDHGTALAKETQTPGDLVNPTREVLYPYEAEQEKLQGSRGGR</sequence>
<evidence type="ECO:0000313" key="3">
    <source>
        <dbReference type="Proteomes" id="UP000830671"/>
    </source>
</evidence>
<gene>
    <name evidence="2" type="ORF">CLUP02_05299</name>
</gene>
<reference evidence="2" key="1">
    <citation type="journal article" date="2021" name="Mol. Plant Microbe Interact.">
        <title>Complete Genome Sequence of the Plant-Pathogenic Fungus Colletotrichum lupini.</title>
        <authorList>
            <person name="Baroncelli R."/>
            <person name="Pensec F."/>
            <person name="Da Lio D."/>
            <person name="Boufleur T."/>
            <person name="Vicente I."/>
            <person name="Sarrocco S."/>
            <person name="Picot A."/>
            <person name="Baraldi E."/>
            <person name="Sukno S."/>
            <person name="Thon M."/>
            <person name="Le Floch G."/>
        </authorList>
    </citation>
    <scope>NUCLEOTIDE SEQUENCE</scope>
    <source>
        <strain evidence="2">IMI 504893</strain>
    </source>
</reference>